<evidence type="ECO:0000256" key="7">
    <source>
        <dbReference type="SAM" id="MobiDB-lite"/>
    </source>
</evidence>
<dbReference type="PANTHER" id="PTHR40375">
    <property type="entry name" value="SPORULATION-SPECIFIC PROTEIN 22"/>
    <property type="match status" value="1"/>
</dbReference>
<dbReference type="Pfam" id="PF08631">
    <property type="entry name" value="SPO22"/>
    <property type="match status" value="1"/>
</dbReference>
<dbReference type="GO" id="GO:0005634">
    <property type="term" value="C:nucleus"/>
    <property type="evidence" value="ECO:0007669"/>
    <property type="project" value="UniProtKB-SubCell"/>
</dbReference>
<protein>
    <recommendedName>
        <fullName evidence="8">ERT1/acuK family PAS domain-containing protein</fullName>
    </recommendedName>
</protein>
<proteinExistence type="predicted"/>
<dbReference type="GO" id="GO:0046872">
    <property type="term" value="F:metal ion binding"/>
    <property type="evidence" value="ECO:0007669"/>
    <property type="project" value="UniProtKB-KW"/>
</dbReference>
<dbReference type="PANTHER" id="PTHR40375:SF2">
    <property type="entry name" value="SPORULATION-SPECIFIC PROTEIN 22"/>
    <property type="match status" value="1"/>
</dbReference>
<reference evidence="9 10" key="1">
    <citation type="submission" date="2019-03" db="EMBL/GenBank/DDBJ databases">
        <title>Draft genome sequence of Xylaria hypoxylon DSM 108379, a ubiquitous saprotrophic-parasitic fungi on hardwood.</title>
        <authorList>
            <person name="Buettner E."/>
            <person name="Leonhardt S."/>
            <person name="Gebauer A.M."/>
            <person name="Liers C."/>
            <person name="Hofrichter M."/>
            <person name="Kellner H."/>
        </authorList>
    </citation>
    <scope>NUCLEOTIDE SEQUENCE [LARGE SCALE GENOMIC DNA]</scope>
    <source>
        <strain evidence="9 10">DSM 108379</strain>
    </source>
</reference>
<keyword evidence="6" id="KW-0469">Meiosis</keyword>
<keyword evidence="4" id="KW-0804">Transcription</keyword>
<evidence type="ECO:0000313" key="9">
    <source>
        <dbReference type="EMBL" id="TGJ79300.1"/>
    </source>
</evidence>
<evidence type="ECO:0000259" key="8">
    <source>
        <dbReference type="Pfam" id="PF24990"/>
    </source>
</evidence>
<dbReference type="GO" id="GO:0090173">
    <property type="term" value="P:regulation of synaptonemal complex assembly"/>
    <property type="evidence" value="ECO:0007669"/>
    <property type="project" value="InterPro"/>
</dbReference>
<feature type="compositionally biased region" description="Polar residues" evidence="7">
    <location>
        <begin position="20"/>
        <end position="32"/>
    </location>
</feature>
<keyword evidence="10" id="KW-1185">Reference proteome</keyword>
<feature type="domain" description="ERT1/acuK family PAS" evidence="8">
    <location>
        <begin position="381"/>
        <end position="454"/>
    </location>
</feature>
<dbReference type="STRING" id="37992.A0A4Z0YKD0"/>
<evidence type="ECO:0000256" key="2">
    <source>
        <dbReference type="ARBA" id="ARBA00022723"/>
    </source>
</evidence>
<evidence type="ECO:0000256" key="4">
    <source>
        <dbReference type="ARBA" id="ARBA00023163"/>
    </source>
</evidence>
<name>A0A4Z0YKD0_9PEZI</name>
<organism evidence="9 10">
    <name type="scientific">Xylaria hypoxylon</name>
    <dbReference type="NCBI Taxonomy" id="37992"/>
    <lineage>
        <taxon>Eukaryota</taxon>
        <taxon>Fungi</taxon>
        <taxon>Dikarya</taxon>
        <taxon>Ascomycota</taxon>
        <taxon>Pezizomycotina</taxon>
        <taxon>Sordariomycetes</taxon>
        <taxon>Xylariomycetidae</taxon>
        <taxon>Xylariales</taxon>
        <taxon>Xylariaceae</taxon>
        <taxon>Xylaria</taxon>
    </lineage>
</organism>
<feature type="compositionally biased region" description="Basic residues" evidence="7">
    <location>
        <begin position="34"/>
        <end position="51"/>
    </location>
</feature>
<feature type="compositionally biased region" description="Polar residues" evidence="7">
    <location>
        <begin position="107"/>
        <end position="136"/>
    </location>
</feature>
<comment type="caution">
    <text evidence="9">The sequence shown here is derived from an EMBL/GenBank/DDBJ whole genome shotgun (WGS) entry which is preliminary data.</text>
</comment>
<evidence type="ECO:0000256" key="1">
    <source>
        <dbReference type="ARBA" id="ARBA00004123"/>
    </source>
</evidence>
<dbReference type="Pfam" id="PF24990">
    <property type="entry name" value="PAS_13"/>
    <property type="match status" value="1"/>
</dbReference>
<dbReference type="InterPro" id="IPR056751">
    <property type="entry name" value="PAS_13"/>
</dbReference>
<dbReference type="GO" id="GO:0051321">
    <property type="term" value="P:meiotic cell cycle"/>
    <property type="evidence" value="ECO:0007669"/>
    <property type="project" value="UniProtKB-KW"/>
</dbReference>
<keyword evidence="5" id="KW-0539">Nucleus</keyword>
<feature type="compositionally biased region" description="Basic and acidic residues" evidence="7">
    <location>
        <begin position="1"/>
        <end position="19"/>
    </location>
</feature>
<feature type="region of interest" description="Disordered" evidence="7">
    <location>
        <begin position="1"/>
        <end position="51"/>
    </location>
</feature>
<feature type="compositionally biased region" description="Polar residues" evidence="7">
    <location>
        <begin position="147"/>
        <end position="156"/>
    </location>
</feature>
<dbReference type="InterPro" id="IPR013940">
    <property type="entry name" value="Spo22/ZIP4/TEX11"/>
</dbReference>
<keyword evidence="3" id="KW-0805">Transcription regulation</keyword>
<dbReference type="InterPro" id="IPR039057">
    <property type="entry name" value="Spo22/ZIP4"/>
</dbReference>
<feature type="region of interest" description="Disordered" evidence="7">
    <location>
        <begin position="85"/>
        <end position="158"/>
    </location>
</feature>
<comment type="subcellular location">
    <subcellularLocation>
        <location evidence="1">Nucleus</location>
    </subcellularLocation>
</comment>
<evidence type="ECO:0000256" key="3">
    <source>
        <dbReference type="ARBA" id="ARBA00023015"/>
    </source>
</evidence>
<dbReference type="EMBL" id="SKBN01000299">
    <property type="protein sequence ID" value="TGJ79300.1"/>
    <property type="molecule type" value="Genomic_DNA"/>
</dbReference>
<dbReference type="OrthoDB" id="65716at2759"/>
<evidence type="ECO:0000256" key="6">
    <source>
        <dbReference type="ARBA" id="ARBA00023254"/>
    </source>
</evidence>
<evidence type="ECO:0000256" key="5">
    <source>
        <dbReference type="ARBA" id="ARBA00023242"/>
    </source>
</evidence>
<accession>A0A4Z0YKD0</accession>
<dbReference type="Proteomes" id="UP000297716">
    <property type="component" value="Unassembled WGS sequence"/>
</dbReference>
<keyword evidence="2" id="KW-0479">Metal-binding</keyword>
<evidence type="ECO:0000313" key="10">
    <source>
        <dbReference type="Proteomes" id="UP000297716"/>
    </source>
</evidence>
<gene>
    <name evidence="9" type="ORF">E0Z10_g9466</name>
</gene>
<sequence length="1341" mass="150594">MDSNGTHDKTSDSDAKSKDNTPSTANTPTDTNKSPRKRRKVNHGPPGRHHHHISARAVFLSAAAAWARANFGRAFLQPAFTAADLDPDAKKPKSSNHAAARDESDTQTELSRNSIDRSTNAMVPPSFDSNRPSQGTKPGLGPLGQGNHLQLVSPSPVSGAPAMAGFSDAWLTAQNQFHDMHHYNPQYMLPQEVTHEFNLLNDFLNTSLLDENGTLTDEQNLYRNQSQSSQADMAGFLGNPLPLSAMEANSMLPPNSERHAIQRPKSAAPPDKTREFYLQAADPSGNDTPEARMQRVLKAKYDAGLLKPFNYIKGYARLSNYMDGHIAPASKQKILRQLDRFRPKFREKVQGLTDMELVYVEMWFEKSLMEYDRVFASMAVPACCWRRSGEIFRGNKEMAELIHVPVERLRDGKISIHEVMTEDSLVRYWEEFGTIAFDPAHDTLLTACALKNPDDRSNDPSINCCFSFMIRRDDHKISIPTAYRPAYVGSYVTDSSVMPYLNISIDGSRPPAEAPYNQATIQVAATSSPRSETLTPAAPQPADFIDATWLLWNTTILPRRSKRVSSLMLPFVCEPAVDSKKLALIFKELCSNLRALSFDKTTDSSPRDLNNEIENQIQSLKTYSPRSLKTEHHNQLNTAGLGLWNWCTQEKRREDNNAPSTRDRFFCLVRVLSFSMLALAQRRDVNSPRAIIHLERLAIKTGRSCIASNELEYGLWTLQKAVEYNGLLQSLQGSSPEESHICSRFEAEYYTLRIVLASAWKEDRMDVAENLYASVGKLMEQVDIASAEKLADALFEIGRDLTLKKNSALAVKWLERALELINSQEIGQLSRDAIELRLAISQALIQAYLDIGTPDYITRAENHIAYIEDGMGDKLVVLLFRTEVLLRSPAETFDSNAYADILRRMMRVVDISESSFKLLMHHIWKLDERKSIAASSVLDDFLINRILPCQREQWIDKAITLRTHMAVRDSSLQSTQALQAVLDQVLASMGKPLAVNTAAGIQTLIWKKADAEFSQEKFDPASKWCRVALHPALEQSGPSNAGKMARKLLLCAIQQNDLAAASDILQSMNDVTLKEPMTAYLAFKVALKQEDVDITLKCLEQISEASPSEPQYLYACCLEAQQAQAKIITIKALQHIVLKHKFHSSNSIHLPALLRVLIRLEVSVLYDKQEIDTDEGSLVGDLCNIFKTAVSEIEKERRDSKGEKLFTVNELDWFCKNAYNLGLENATAWEARHVITILECCLSIISSYPSDIPAQMVADTSLRGMFCNFMAATVLLALARSEDNVELRLQDYLNMRRHVQRFHELLESRSDSLDETSREDLETKLSTLLVFEFEGATCLKS</sequence>